<feature type="transmembrane region" description="Helical" evidence="1">
    <location>
        <begin position="20"/>
        <end position="39"/>
    </location>
</feature>
<evidence type="ECO:0008006" key="4">
    <source>
        <dbReference type="Google" id="ProtNLM"/>
    </source>
</evidence>
<keyword evidence="1" id="KW-1133">Transmembrane helix</keyword>
<evidence type="ECO:0000313" key="2">
    <source>
        <dbReference type="EMBL" id="QHJ12537.1"/>
    </source>
</evidence>
<organism evidence="2 3">
    <name type="scientific">Paraglaciecola mesophila</name>
    <dbReference type="NCBI Taxonomy" id="197222"/>
    <lineage>
        <taxon>Bacteria</taxon>
        <taxon>Pseudomonadati</taxon>
        <taxon>Pseudomonadota</taxon>
        <taxon>Gammaproteobacteria</taxon>
        <taxon>Alteromonadales</taxon>
        <taxon>Alteromonadaceae</taxon>
        <taxon>Paraglaciecola</taxon>
    </lineage>
</organism>
<dbReference type="AlphaFoldDB" id="A0A857JNL2"/>
<keyword evidence="1" id="KW-0472">Membrane</keyword>
<dbReference type="EMBL" id="CP047656">
    <property type="protein sequence ID" value="QHJ12537.1"/>
    <property type="molecule type" value="Genomic_DNA"/>
</dbReference>
<dbReference type="Proteomes" id="UP000464524">
    <property type="component" value="Chromosome"/>
</dbReference>
<keyword evidence="1" id="KW-0812">Transmembrane</keyword>
<proteinExistence type="predicted"/>
<evidence type="ECO:0000313" key="3">
    <source>
        <dbReference type="Proteomes" id="UP000464524"/>
    </source>
</evidence>
<dbReference type="Gene3D" id="3.30.700.10">
    <property type="entry name" value="Glycoprotein, Type 4 Pilin"/>
    <property type="match status" value="1"/>
</dbReference>
<accession>A0A857JNL2</accession>
<reference evidence="2 3" key="1">
    <citation type="submission" date="2019-12" db="EMBL/GenBank/DDBJ databases">
        <title>Genome sequencing and assembly of endphytes of Porphyra tenera.</title>
        <authorList>
            <person name="Park J.M."/>
            <person name="Shin R."/>
            <person name="Jo S.H."/>
        </authorList>
    </citation>
    <scope>NUCLEOTIDE SEQUENCE [LARGE SCALE GENOMIC DNA]</scope>
    <source>
        <strain evidence="2 3">GPM4</strain>
    </source>
</reference>
<dbReference type="OrthoDB" id="5873580at2"/>
<dbReference type="InterPro" id="IPR012902">
    <property type="entry name" value="N_methyl_site"/>
</dbReference>
<name>A0A857JNL2_9ALTE</name>
<dbReference type="Pfam" id="PF07963">
    <property type="entry name" value="N_methyl"/>
    <property type="match status" value="1"/>
</dbReference>
<evidence type="ECO:0000256" key="1">
    <source>
        <dbReference type="SAM" id="Phobius"/>
    </source>
</evidence>
<dbReference type="SUPFAM" id="SSF54523">
    <property type="entry name" value="Pili subunits"/>
    <property type="match status" value="1"/>
</dbReference>
<sequence>MNTLGGKNTFPVNAAQRGFTLIELIVVILIIGILAVSAASRFDSTGYAEYSYQSRLLSALRAMQQRAMQDTRNGYCFQINFNTSNPAFGPPTLSYRNNTQAERTASCANSINFTTPEFLRTSNGEIAADGISMTTLDTGNGAFNLMAFDSFGRPSTNVGSCQTECRITFQGSQSPAICVESEGYIHEC</sequence>
<dbReference type="InterPro" id="IPR045584">
    <property type="entry name" value="Pilin-like"/>
</dbReference>
<dbReference type="KEGG" id="pmes:FX988_02794"/>
<dbReference type="RefSeq" id="WP_160180682.1">
    <property type="nucleotide sequence ID" value="NZ_CP047656.1"/>
</dbReference>
<gene>
    <name evidence="2" type="ORF">FX988_02794</name>
</gene>
<dbReference type="PROSITE" id="PS00409">
    <property type="entry name" value="PROKAR_NTER_METHYL"/>
    <property type="match status" value="1"/>
</dbReference>
<dbReference type="NCBIfam" id="TIGR02532">
    <property type="entry name" value="IV_pilin_GFxxxE"/>
    <property type="match status" value="1"/>
</dbReference>
<protein>
    <recommendedName>
        <fullName evidence="4">MSHA pilin protein MshC</fullName>
    </recommendedName>
</protein>
<keyword evidence="3" id="KW-1185">Reference proteome</keyword>